<evidence type="ECO:0000313" key="1">
    <source>
        <dbReference type="EMBL" id="MDI1432273.1"/>
    </source>
</evidence>
<evidence type="ECO:0000313" key="2">
    <source>
        <dbReference type="Proteomes" id="UP001160301"/>
    </source>
</evidence>
<dbReference type="EMBL" id="JARZHI010000019">
    <property type="protein sequence ID" value="MDI1432273.1"/>
    <property type="molecule type" value="Genomic_DNA"/>
</dbReference>
<keyword evidence="2" id="KW-1185">Reference proteome</keyword>
<protein>
    <submittedName>
        <fullName evidence="1">Uncharacterized protein</fullName>
    </submittedName>
</protein>
<dbReference type="RefSeq" id="WP_136968045.1">
    <property type="nucleotide sequence ID" value="NZ_JARZHI010000019.1"/>
</dbReference>
<gene>
    <name evidence="1" type="ORF">QHF89_22445</name>
</gene>
<name>A0ABT6NVB9_9BACT</name>
<organism evidence="1 2">
    <name type="scientific">Polyangium sorediatum</name>
    <dbReference type="NCBI Taxonomy" id="889274"/>
    <lineage>
        <taxon>Bacteria</taxon>
        <taxon>Pseudomonadati</taxon>
        <taxon>Myxococcota</taxon>
        <taxon>Polyangia</taxon>
        <taxon>Polyangiales</taxon>
        <taxon>Polyangiaceae</taxon>
        <taxon>Polyangium</taxon>
    </lineage>
</organism>
<dbReference type="Proteomes" id="UP001160301">
    <property type="component" value="Unassembled WGS sequence"/>
</dbReference>
<comment type="caution">
    <text evidence="1">The sequence shown here is derived from an EMBL/GenBank/DDBJ whole genome shotgun (WGS) entry which is preliminary data.</text>
</comment>
<accession>A0ABT6NVB9</accession>
<proteinExistence type="predicted"/>
<sequence length="574" mass="61068">MPAAASAFPETPPDPDAPIHIERVGEAAPWLERDSKRQELWEASPRVDGVSHPINPILGDTRVQAIEPGAIVLQSRVGQLVMTKDGVRGLVPKGVRFVGVVSSGEVFAEKEGFAPFRAASVDDLVAGKLTPVAGMDRVFDAAGVFVVAARGGVLVQSKDGGKTFVDVPMKGAVDRAFVRADGVILAAVAGRKPEQTWSTIDAKGNVQPVRRALEAPLRWGGFILHALKRNDQGQPDTASVLTKNGRTFASLHLPEQIHGAEFISFDPMFQDALMNTVLPWEGDVLAAAPDKPGPAKFGVLGPSGLQGIDVPPEDPSEASGITYVGNLSRPPKRACEGLQCIKEFRRITPIAPPSSLVGRFFDDALCKRLADGRCEQGTLLRGPTIGLADRNTGAFLVRPTPEGCDPLSLTSVRGLVLLDCRNARFVADASGVFFREGKVHAPTKDLWLYEPAEDGTMLALHFDASATVTAAVRRPVAPGAEGAWRNVTRPGGVTYIVLPKGAVLIATSNDAGNELTLTLDTPEGTQELIAKAPVTRPVHAITVESGDPVLHFSDPQRPHKARISRSGTLIEAPR</sequence>
<reference evidence="1 2" key="1">
    <citation type="submission" date="2023-04" db="EMBL/GenBank/DDBJ databases">
        <title>The genome sequence of Polyangium sorediatum DSM14670.</title>
        <authorList>
            <person name="Zhang X."/>
        </authorList>
    </citation>
    <scope>NUCLEOTIDE SEQUENCE [LARGE SCALE GENOMIC DNA]</scope>
    <source>
        <strain evidence="1 2">DSM 14670</strain>
    </source>
</reference>